<evidence type="ECO:0000256" key="1">
    <source>
        <dbReference type="ARBA" id="ARBA00022737"/>
    </source>
</evidence>
<dbReference type="STRING" id="686832.A0A0C2Z088"/>
<feature type="region of interest" description="Disordered" evidence="2">
    <location>
        <begin position="53"/>
        <end position="85"/>
    </location>
</feature>
<dbReference type="OrthoDB" id="3022181at2759"/>
<feature type="compositionally biased region" description="Polar residues" evidence="2">
    <location>
        <begin position="53"/>
        <end position="74"/>
    </location>
</feature>
<proteinExistence type="predicted"/>
<dbReference type="HOGENOM" id="CLU_971633_0_0_1"/>
<reference evidence="4 5" key="1">
    <citation type="submission" date="2014-04" db="EMBL/GenBank/DDBJ databases">
        <authorList>
            <consortium name="DOE Joint Genome Institute"/>
            <person name="Kuo A."/>
            <person name="Gay G."/>
            <person name="Dore J."/>
            <person name="Kohler A."/>
            <person name="Nagy L.G."/>
            <person name="Floudas D."/>
            <person name="Copeland A."/>
            <person name="Barry K.W."/>
            <person name="Cichocki N."/>
            <person name="Veneault-Fourrey C."/>
            <person name="LaButti K."/>
            <person name="Lindquist E.A."/>
            <person name="Lipzen A."/>
            <person name="Lundell T."/>
            <person name="Morin E."/>
            <person name="Murat C."/>
            <person name="Sun H."/>
            <person name="Tunlid A."/>
            <person name="Henrissat B."/>
            <person name="Grigoriev I.V."/>
            <person name="Hibbett D.S."/>
            <person name="Martin F."/>
            <person name="Nordberg H.P."/>
            <person name="Cantor M.N."/>
            <person name="Hua S.X."/>
        </authorList>
    </citation>
    <scope>NUCLEOTIDE SEQUENCE [LARGE SCALE GENOMIC DNA]</scope>
    <source>
        <strain evidence="5">h7</strain>
    </source>
</reference>
<reference evidence="5" key="2">
    <citation type="submission" date="2015-01" db="EMBL/GenBank/DDBJ databases">
        <title>Evolutionary Origins and Diversification of the Mycorrhizal Mutualists.</title>
        <authorList>
            <consortium name="DOE Joint Genome Institute"/>
            <consortium name="Mycorrhizal Genomics Consortium"/>
            <person name="Kohler A."/>
            <person name="Kuo A."/>
            <person name="Nagy L.G."/>
            <person name="Floudas D."/>
            <person name="Copeland A."/>
            <person name="Barry K.W."/>
            <person name="Cichocki N."/>
            <person name="Veneault-Fourrey C."/>
            <person name="LaButti K."/>
            <person name="Lindquist E.A."/>
            <person name="Lipzen A."/>
            <person name="Lundell T."/>
            <person name="Morin E."/>
            <person name="Murat C."/>
            <person name="Riley R."/>
            <person name="Ohm R."/>
            <person name="Sun H."/>
            <person name="Tunlid A."/>
            <person name="Henrissat B."/>
            <person name="Grigoriev I.V."/>
            <person name="Hibbett D.S."/>
            <person name="Martin F."/>
        </authorList>
    </citation>
    <scope>NUCLEOTIDE SEQUENCE [LARGE SCALE GENOMIC DNA]</scope>
    <source>
        <strain evidence="5">h7</strain>
    </source>
</reference>
<evidence type="ECO:0000313" key="4">
    <source>
        <dbReference type="EMBL" id="KIM46592.1"/>
    </source>
</evidence>
<dbReference type="Pfam" id="PF24883">
    <property type="entry name" value="NPHP3_N"/>
    <property type="match status" value="1"/>
</dbReference>
<sequence>MELKPRQRTQPDAILTGFHASTTMASPPQPKSSKIVRVGKALQRRYHRFRNAISLTTSAEQTLSQDATPRTSHQSPSAPPPPAMDTGMIGNHSQAQFFSGARDVNVNNSVFQNVQGDFYQYNGDPDSIELNGLVYAHGAGYNTTKRCLDGTRLDVLAEIKEWACSTDPNVKPVFWLNGAAGTGKSAIAHTLAHWFNQRNALGSFLCFDRNYLAERRHEKVFSTIAHDLASQNPGVKQSLAAIIREKNWLKQTTDIIQQWRVYSSNLLLSFPLTIQSCLLLMPLMKVV</sequence>
<evidence type="ECO:0000256" key="2">
    <source>
        <dbReference type="SAM" id="MobiDB-lite"/>
    </source>
</evidence>
<dbReference type="InterPro" id="IPR027417">
    <property type="entry name" value="P-loop_NTPase"/>
</dbReference>
<accession>A0A0C2Z088</accession>
<dbReference type="AlphaFoldDB" id="A0A0C2Z088"/>
<dbReference type="Gene3D" id="3.40.50.300">
    <property type="entry name" value="P-loop containing nucleotide triphosphate hydrolases"/>
    <property type="match status" value="1"/>
</dbReference>
<keyword evidence="1" id="KW-0677">Repeat</keyword>
<dbReference type="InterPro" id="IPR056884">
    <property type="entry name" value="NPHP3-like_N"/>
</dbReference>
<feature type="region of interest" description="Disordered" evidence="2">
    <location>
        <begin position="1"/>
        <end position="35"/>
    </location>
</feature>
<protein>
    <recommendedName>
        <fullName evidence="3">Nephrocystin 3-like N-terminal domain-containing protein</fullName>
    </recommendedName>
</protein>
<organism evidence="4 5">
    <name type="scientific">Hebeloma cylindrosporum</name>
    <dbReference type="NCBI Taxonomy" id="76867"/>
    <lineage>
        <taxon>Eukaryota</taxon>
        <taxon>Fungi</taxon>
        <taxon>Dikarya</taxon>
        <taxon>Basidiomycota</taxon>
        <taxon>Agaricomycotina</taxon>
        <taxon>Agaricomycetes</taxon>
        <taxon>Agaricomycetidae</taxon>
        <taxon>Agaricales</taxon>
        <taxon>Agaricineae</taxon>
        <taxon>Hymenogastraceae</taxon>
        <taxon>Hebeloma</taxon>
    </lineage>
</organism>
<dbReference type="EMBL" id="KN831770">
    <property type="protein sequence ID" value="KIM46592.1"/>
    <property type="molecule type" value="Genomic_DNA"/>
</dbReference>
<evidence type="ECO:0000259" key="3">
    <source>
        <dbReference type="Pfam" id="PF24883"/>
    </source>
</evidence>
<feature type="non-terminal residue" evidence="4">
    <location>
        <position position="287"/>
    </location>
</feature>
<gene>
    <name evidence="4" type="ORF">M413DRAFT_259443</name>
</gene>
<feature type="domain" description="Nephrocystin 3-like N-terminal" evidence="3">
    <location>
        <begin position="158"/>
        <end position="267"/>
    </location>
</feature>
<keyword evidence="5" id="KW-1185">Reference proteome</keyword>
<name>A0A0C2Z088_HEBCY</name>
<dbReference type="Proteomes" id="UP000053424">
    <property type="component" value="Unassembled WGS sequence"/>
</dbReference>
<evidence type="ECO:0000313" key="5">
    <source>
        <dbReference type="Proteomes" id="UP000053424"/>
    </source>
</evidence>
<dbReference type="SUPFAM" id="SSF52540">
    <property type="entry name" value="P-loop containing nucleoside triphosphate hydrolases"/>
    <property type="match status" value="1"/>
</dbReference>